<gene>
    <name evidence="1" type="ORF">QAD02_023993</name>
</gene>
<keyword evidence="2" id="KW-1185">Reference proteome</keyword>
<proteinExistence type="predicted"/>
<dbReference type="Proteomes" id="UP001239111">
    <property type="component" value="Chromosome 1"/>
</dbReference>
<comment type="caution">
    <text evidence="1">The sequence shown here is derived from an EMBL/GenBank/DDBJ whole genome shotgun (WGS) entry which is preliminary data.</text>
</comment>
<accession>A0ACC2PZ20</accession>
<dbReference type="EMBL" id="CM056741">
    <property type="protein sequence ID" value="KAJ8688198.1"/>
    <property type="molecule type" value="Genomic_DNA"/>
</dbReference>
<evidence type="ECO:0000313" key="1">
    <source>
        <dbReference type="EMBL" id="KAJ8688198.1"/>
    </source>
</evidence>
<protein>
    <submittedName>
        <fullName evidence="1">Uncharacterized protein</fullName>
    </submittedName>
</protein>
<sequence>MCPDAPRQNDSAPSKLKKLKSLIEEIHNQIKNKKIAKHTRHLGSDAYGDKKTARKRKKLIQAVKSGNLGRVKNLLDQGIDANAREDRGDAIVEALLFAGANTVTDDLDENYCPITTAVGFGNLHIVKILIDARRFDHVPNFCISPDAIFKAVEMQRKDMVELLFKFGSDPDWVNEKGQSLLHYALERRTHKSGAIYQNYMDIIRLILEAGVWLCWVNLDYDDRYNPLEIVLRHGTVDMVRLFVKHGMMLDCCNVSYPLHLAAENPHDVLEYLIEYRMQDEELYINEVDSDNVSPLSAAAYLPLTSWPIILELPHLGAAPVSVPFSAVSSVHRQTPKDSHLFILTHIICKSVVNPVLLHTPVRAETDFVTLYRASIILPVCIASHKMTISESTSIATENISKDKLISTDNETMLWLAVRSGNLAAAKHIIEESTSSGLESALRYETWGRSCLHLAVQAGDVEMLRLLLVIGADVDSLDADGFTGLQRAAADRERMQLDVVKVLMRNGADVNRMDIKKGVASPLHYAVERGHKALAELLLNNGADPNAVDYRGMSALCLGIDKWCNDEDTQLNPLELLLRNVNNNGSTASPTSINPVQVVLASGSLEALQLLLNHGFQLDDSNEVQLPLHVAALNPDARMLEYLLETGIFDVEQRDELGFTVFHQAVACNNLAQVSLLLSSYRVNLNCLNERGESPLYTAVKRGFAACVELLLSHGVDVNEGGPDRRHLPFQVVLECDDSTWLKMFLERGVDLANCGIHLPLHVAVVNPDVRVLQHLVNSACFDLETKDDNGYTALHEAVHHNLTAAVESLLDSGADPNTCNKIGQPVLHSAASKGHFDIVELLLEQGARADFGGPDGRYLPFEATLKYGTLEAVKLFLNQGINLDDCGGVNFPLHLAASNPKSEVLSFLLSSGAFCSNWDDGKDKLRDDEGNSGLQIAVRHDHHDNLRLLLDWGEDVENKNVVGDTPLHEAIRNRCVDCVTTLLHKRADVRAKNSQGFSILKEAFKTNESEMIETVIKALVKAEAQCLDVEREDLDLVESSRFEKYYKSCKDELELMSSSTIFDDSVKISDIAIGDRVGHYAKMDGLTDGVDLDDLKKQFPIYGGYVYEVLYQIRRVHEAINKGYDAADELDEGQSLTMYNSIKLIESPKSGNFLLAPLISLLLLFSLHVLVLQLSRL</sequence>
<name>A0ACC2PZ20_9HYME</name>
<reference evidence="1" key="1">
    <citation type="submission" date="2023-04" db="EMBL/GenBank/DDBJ databases">
        <title>A chromosome-level genome assembly of the parasitoid wasp Eretmocerus hayati.</title>
        <authorList>
            <person name="Zhong Y."/>
            <person name="Liu S."/>
            <person name="Liu Y."/>
        </authorList>
    </citation>
    <scope>NUCLEOTIDE SEQUENCE</scope>
    <source>
        <strain evidence="1">ZJU_SS_LIU_2023</strain>
    </source>
</reference>
<organism evidence="1 2">
    <name type="scientific">Eretmocerus hayati</name>
    <dbReference type="NCBI Taxonomy" id="131215"/>
    <lineage>
        <taxon>Eukaryota</taxon>
        <taxon>Metazoa</taxon>
        <taxon>Ecdysozoa</taxon>
        <taxon>Arthropoda</taxon>
        <taxon>Hexapoda</taxon>
        <taxon>Insecta</taxon>
        <taxon>Pterygota</taxon>
        <taxon>Neoptera</taxon>
        <taxon>Endopterygota</taxon>
        <taxon>Hymenoptera</taxon>
        <taxon>Apocrita</taxon>
        <taxon>Proctotrupomorpha</taxon>
        <taxon>Chalcidoidea</taxon>
        <taxon>Aphelinidae</taxon>
        <taxon>Aphelininae</taxon>
        <taxon>Eretmocerus</taxon>
    </lineage>
</organism>
<evidence type="ECO:0000313" key="2">
    <source>
        <dbReference type="Proteomes" id="UP001239111"/>
    </source>
</evidence>